<keyword evidence="4" id="KW-0227">DNA damage</keyword>
<evidence type="ECO:0000256" key="4">
    <source>
        <dbReference type="ARBA" id="ARBA00022763"/>
    </source>
</evidence>
<dbReference type="InterPro" id="IPR001126">
    <property type="entry name" value="UmuC"/>
</dbReference>
<dbReference type="GO" id="GO:0070987">
    <property type="term" value="P:error-free translesion synthesis"/>
    <property type="evidence" value="ECO:0007669"/>
    <property type="project" value="UniProtKB-ARBA"/>
</dbReference>
<dbReference type="Proteomes" id="UP000008493">
    <property type="component" value="Unassembled WGS sequence"/>
</dbReference>
<evidence type="ECO:0000313" key="14">
    <source>
        <dbReference type="Proteomes" id="UP000008493"/>
    </source>
</evidence>
<sequence>MATYASDGRFIDVDDAHVLWMIMTMMNGEKEWKGKADPISLSDPEFFDLEPVITYRHVLSNNFGARDPLRVVALCDSDAFYATCEMVRLGVDREIPLVVLQWDALIAVNYPAREFGITRMIRLKEALKLCPHLKVVHVATYKEGDAQPAYWDTVDTNTHKVSLDYYRRESVKIAARFKAKRASIDEAFFDYTKTVKGILLQRYPYLAHVPKDAEHGIDTPLPPPPQLKWAELGTGHVVPLHRPPSEEENEAESKTISDSGISNGDETENSGETSDTAAKGTEFDEKEQFTTTWHDVALSIAAELMGEARAQVREMGYTTSAGIARNKFLAKLTASYKKPNSQSILRNGAIPSYLRPLPFRKIRFLGGKLGEALAKEYDVSTEMQNKFGENAIWVYEVLRGIDRNEVKEKGKVNKSMLASKNLPKPIKNTSEGHHWIRVLAAELALRLNDAREENPNLWPKTLVLHARRAYDDGRSKQAPFPFVRKATVDVIAHAGNKLWNETVGTNKTVVVNYLSLAFTGIDIAEQGQKSIEGFLKSSSISTPKKRPRVEGEIFSADPDAATAVDNDGEDALPDVQPRGSKPNLSWSCPRCGEEFKLPDHMSHADDDTQRMALSITRSEHEDFHFAEDLSKAPDDRGVAAKNYKRKALRPAAAGAAQKRSRKEPQGLDKYFMRK</sequence>
<dbReference type="KEGG" id="abp:AGABI1DRAFT121111"/>
<feature type="region of interest" description="Disordered" evidence="10">
    <location>
        <begin position="237"/>
        <end position="286"/>
    </location>
</feature>
<dbReference type="InterPro" id="IPR052230">
    <property type="entry name" value="DNA_polymerase_eta"/>
</dbReference>
<evidence type="ECO:0000259" key="12">
    <source>
        <dbReference type="PROSITE" id="PS51907"/>
    </source>
</evidence>
<keyword evidence="3" id="KW-0479">Metal-binding</keyword>
<dbReference type="GO" id="GO:0005634">
    <property type="term" value="C:nucleus"/>
    <property type="evidence" value="ECO:0007669"/>
    <property type="project" value="UniProtKB-SubCell"/>
</dbReference>
<dbReference type="GO" id="GO:0006281">
    <property type="term" value="P:DNA repair"/>
    <property type="evidence" value="ECO:0007669"/>
    <property type="project" value="UniProtKB-KW"/>
</dbReference>
<dbReference type="SUPFAM" id="SSF100879">
    <property type="entry name" value="Lesion bypass DNA polymerase (Y-family), little finger domain"/>
    <property type="match status" value="1"/>
</dbReference>
<dbReference type="InParanoid" id="K5X6U2"/>
<proteinExistence type="predicted"/>
<dbReference type="eggNOG" id="KOG2095">
    <property type="taxonomic scope" value="Eukaryota"/>
</dbReference>
<dbReference type="PROSITE" id="PS50173">
    <property type="entry name" value="UMUC"/>
    <property type="match status" value="1"/>
</dbReference>
<dbReference type="EMBL" id="JH971391">
    <property type="protein sequence ID" value="EKM78677.1"/>
    <property type="molecule type" value="Genomic_DNA"/>
</dbReference>
<evidence type="ECO:0000256" key="5">
    <source>
        <dbReference type="ARBA" id="ARBA00022771"/>
    </source>
</evidence>
<gene>
    <name evidence="13" type="ORF">AGABI1DRAFT_121111</name>
</gene>
<dbReference type="GO" id="GO:0007064">
    <property type="term" value="P:mitotic sister chromatid cohesion"/>
    <property type="evidence" value="ECO:0007669"/>
    <property type="project" value="UniProtKB-ARBA"/>
</dbReference>
<dbReference type="PROSITE" id="PS51907">
    <property type="entry name" value="ZF_UBZ3"/>
    <property type="match status" value="1"/>
</dbReference>
<evidence type="ECO:0000256" key="1">
    <source>
        <dbReference type="ARBA" id="ARBA00004123"/>
    </source>
</evidence>
<feature type="region of interest" description="Disordered" evidence="10">
    <location>
        <begin position="642"/>
        <end position="674"/>
    </location>
</feature>
<comment type="subcellular location">
    <subcellularLocation>
        <location evidence="1">Nucleus</location>
    </subcellularLocation>
</comment>
<evidence type="ECO:0000256" key="7">
    <source>
        <dbReference type="ARBA" id="ARBA00023204"/>
    </source>
</evidence>
<feature type="domain" description="UmuC" evidence="11">
    <location>
        <begin position="72"/>
        <end position="366"/>
    </location>
</feature>
<dbReference type="InterPro" id="IPR036775">
    <property type="entry name" value="DNA_pol_Y-fam_lit_finger_sf"/>
</dbReference>
<dbReference type="GO" id="GO:0008270">
    <property type="term" value="F:zinc ion binding"/>
    <property type="evidence" value="ECO:0007669"/>
    <property type="project" value="UniProtKB-KW"/>
</dbReference>
<evidence type="ECO:0000256" key="8">
    <source>
        <dbReference type="ARBA" id="ARBA00023242"/>
    </source>
</evidence>
<dbReference type="PANTHER" id="PTHR45873">
    <property type="entry name" value="DNA POLYMERASE ETA"/>
    <property type="match status" value="1"/>
</dbReference>
<dbReference type="FunFam" id="3.40.1170.60:FF:000008">
    <property type="entry name" value="DNA polymerase eta subunit"/>
    <property type="match status" value="1"/>
</dbReference>
<evidence type="ECO:0000256" key="10">
    <source>
        <dbReference type="SAM" id="MobiDB-lite"/>
    </source>
</evidence>
<dbReference type="GO" id="GO:0005657">
    <property type="term" value="C:replication fork"/>
    <property type="evidence" value="ECO:0007669"/>
    <property type="project" value="UniProtKB-ARBA"/>
</dbReference>
<dbReference type="RefSeq" id="XP_007330512.1">
    <property type="nucleotide sequence ID" value="XM_007330450.1"/>
</dbReference>
<dbReference type="InterPro" id="IPR043502">
    <property type="entry name" value="DNA/RNA_pol_sf"/>
</dbReference>
<dbReference type="Gene3D" id="1.10.150.20">
    <property type="entry name" value="5' to 3' exonuclease, C-terminal subdomain"/>
    <property type="match status" value="1"/>
</dbReference>
<dbReference type="Gene3D" id="3.30.1490.100">
    <property type="entry name" value="DNA polymerase, Y-family, little finger domain"/>
    <property type="match status" value="1"/>
</dbReference>
<protein>
    <recommendedName>
        <fullName evidence="9">DNA polymerase eta</fullName>
    </recommendedName>
</protein>
<keyword evidence="2" id="KW-0808">Transferase</keyword>
<evidence type="ECO:0000256" key="3">
    <source>
        <dbReference type="ARBA" id="ARBA00022723"/>
    </source>
</evidence>
<evidence type="ECO:0000256" key="9">
    <source>
        <dbReference type="ARBA" id="ARBA00044975"/>
    </source>
</evidence>
<dbReference type="SUPFAM" id="SSF56672">
    <property type="entry name" value="DNA/RNA polymerases"/>
    <property type="match status" value="1"/>
</dbReference>
<dbReference type="STRING" id="597362.K5X6U2"/>
<dbReference type="AlphaFoldDB" id="K5X6U2"/>
<dbReference type="InterPro" id="IPR017961">
    <property type="entry name" value="DNA_pol_Y-fam_little_finger"/>
</dbReference>
<evidence type="ECO:0000259" key="11">
    <source>
        <dbReference type="PROSITE" id="PS50173"/>
    </source>
</evidence>
<dbReference type="OrthoDB" id="5723at2759"/>
<dbReference type="InterPro" id="IPR041298">
    <property type="entry name" value="UBZ3"/>
</dbReference>
<evidence type="ECO:0000256" key="2">
    <source>
        <dbReference type="ARBA" id="ARBA00022679"/>
    </source>
</evidence>
<keyword evidence="8" id="KW-0539">Nucleus</keyword>
<feature type="region of interest" description="Disordered" evidence="10">
    <location>
        <begin position="563"/>
        <end position="585"/>
    </location>
</feature>
<evidence type="ECO:0000256" key="6">
    <source>
        <dbReference type="ARBA" id="ARBA00022833"/>
    </source>
</evidence>
<organism evidence="13 14">
    <name type="scientific">Agaricus bisporus var. burnettii (strain JB137-S8 / ATCC MYA-4627 / FGSC 10392)</name>
    <name type="common">White button mushroom</name>
    <dbReference type="NCBI Taxonomy" id="597362"/>
    <lineage>
        <taxon>Eukaryota</taxon>
        <taxon>Fungi</taxon>
        <taxon>Dikarya</taxon>
        <taxon>Basidiomycota</taxon>
        <taxon>Agaricomycotina</taxon>
        <taxon>Agaricomycetes</taxon>
        <taxon>Agaricomycetidae</taxon>
        <taxon>Agaricales</taxon>
        <taxon>Agaricineae</taxon>
        <taxon>Agaricaceae</taxon>
        <taxon>Agaricus</taxon>
    </lineage>
</organism>
<reference evidence="14" key="1">
    <citation type="journal article" date="2012" name="Proc. Natl. Acad. Sci. U.S.A.">
        <title>Genome sequence of the button mushroom Agaricus bisporus reveals mechanisms governing adaptation to a humic-rich ecological niche.</title>
        <authorList>
            <person name="Morin E."/>
            <person name="Kohler A."/>
            <person name="Baker A.R."/>
            <person name="Foulongne-Oriol M."/>
            <person name="Lombard V."/>
            <person name="Nagy L.G."/>
            <person name="Ohm R.A."/>
            <person name="Patyshakuliyeva A."/>
            <person name="Brun A."/>
            <person name="Aerts A.L."/>
            <person name="Bailey A.M."/>
            <person name="Billette C."/>
            <person name="Coutinho P.M."/>
            <person name="Deakin G."/>
            <person name="Doddapaneni H."/>
            <person name="Floudas D."/>
            <person name="Grimwood J."/>
            <person name="Hilden K."/>
            <person name="Kuees U."/>
            <person name="LaButti K.M."/>
            <person name="Lapidus A."/>
            <person name="Lindquist E.A."/>
            <person name="Lucas S.M."/>
            <person name="Murat C."/>
            <person name="Riley R.W."/>
            <person name="Salamov A.A."/>
            <person name="Schmutz J."/>
            <person name="Subramanian V."/>
            <person name="Woesten H.A.B."/>
            <person name="Xu J."/>
            <person name="Eastwood D.C."/>
            <person name="Foster G.D."/>
            <person name="Sonnenberg A.S."/>
            <person name="Cullen D."/>
            <person name="de Vries R.P."/>
            <person name="Lundell T."/>
            <person name="Hibbett D.S."/>
            <person name="Henrissat B."/>
            <person name="Burton K.S."/>
            <person name="Kerrigan R.W."/>
            <person name="Challen M.P."/>
            <person name="Grigoriev I.V."/>
            <person name="Martin F."/>
        </authorList>
    </citation>
    <scope>NUCLEOTIDE SEQUENCE [LARGE SCALE GENOMIC DNA]</scope>
    <source>
        <strain evidence="14">JB137-S8 / ATCC MYA-4627 / FGSC 10392</strain>
    </source>
</reference>
<dbReference type="HOGENOM" id="CLU_012348_7_1_1"/>
<keyword evidence="6" id="KW-0862">Zinc</keyword>
<accession>K5X6U2</accession>
<dbReference type="Pfam" id="PF11799">
    <property type="entry name" value="IMS_C"/>
    <property type="match status" value="1"/>
</dbReference>
<dbReference type="OMA" id="PNGQTIM"/>
<dbReference type="GO" id="GO:0042276">
    <property type="term" value="P:error-prone translesion synthesis"/>
    <property type="evidence" value="ECO:0007669"/>
    <property type="project" value="TreeGrafter"/>
</dbReference>
<feature type="compositionally biased region" description="Polar residues" evidence="10">
    <location>
        <begin position="254"/>
        <end position="276"/>
    </location>
</feature>
<dbReference type="Gene3D" id="3.40.1170.60">
    <property type="match status" value="1"/>
</dbReference>
<dbReference type="GO" id="GO:0009314">
    <property type="term" value="P:response to radiation"/>
    <property type="evidence" value="ECO:0007669"/>
    <property type="project" value="TreeGrafter"/>
</dbReference>
<dbReference type="FunCoup" id="K5X6U2">
    <property type="interactions" value="217"/>
</dbReference>
<dbReference type="GO" id="GO:0035861">
    <property type="term" value="C:site of double-strand break"/>
    <property type="evidence" value="ECO:0007669"/>
    <property type="project" value="TreeGrafter"/>
</dbReference>
<dbReference type="GeneID" id="18825743"/>
<name>K5X6U2_AGABU</name>
<keyword evidence="5" id="KW-0863">Zinc-finger</keyword>
<dbReference type="Gene3D" id="3.30.70.270">
    <property type="match status" value="1"/>
</dbReference>
<dbReference type="InterPro" id="IPR043128">
    <property type="entry name" value="Rev_trsase/Diguanyl_cyclase"/>
</dbReference>
<dbReference type="PANTHER" id="PTHR45873:SF1">
    <property type="entry name" value="DNA POLYMERASE ETA"/>
    <property type="match status" value="1"/>
</dbReference>
<keyword evidence="14" id="KW-1185">Reference proteome</keyword>
<evidence type="ECO:0000313" key="13">
    <source>
        <dbReference type="EMBL" id="EKM78677.1"/>
    </source>
</evidence>
<dbReference type="GO" id="GO:0003887">
    <property type="term" value="F:DNA-directed DNA polymerase activity"/>
    <property type="evidence" value="ECO:0007669"/>
    <property type="project" value="TreeGrafter"/>
</dbReference>
<keyword evidence="7" id="KW-0234">DNA repair</keyword>
<dbReference type="GO" id="GO:0003684">
    <property type="term" value="F:damaged DNA binding"/>
    <property type="evidence" value="ECO:0007669"/>
    <property type="project" value="InterPro"/>
</dbReference>
<dbReference type="Pfam" id="PF00817">
    <property type="entry name" value="IMS"/>
    <property type="match status" value="1"/>
</dbReference>
<feature type="domain" description="UBZ3-type" evidence="12">
    <location>
        <begin position="581"/>
        <end position="632"/>
    </location>
</feature>